<evidence type="ECO:0000313" key="1">
    <source>
        <dbReference type="EMBL" id="GAA4448010.1"/>
    </source>
</evidence>
<name>A0ABP8MFD6_9BACT</name>
<evidence type="ECO:0000313" key="2">
    <source>
        <dbReference type="Proteomes" id="UP001500840"/>
    </source>
</evidence>
<organism evidence="1 2">
    <name type="scientific">Novipirellula rosea</name>
    <dbReference type="NCBI Taxonomy" id="1031540"/>
    <lineage>
        <taxon>Bacteria</taxon>
        <taxon>Pseudomonadati</taxon>
        <taxon>Planctomycetota</taxon>
        <taxon>Planctomycetia</taxon>
        <taxon>Pirellulales</taxon>
        <taxon>Pirellulaceae</taxon>
        <taxon>Novipirellula</taxon>
    </lineage>
</organism>
<gene>
    <name evidence="1" type="ORF">GCM10023156_10590</name>
</gene>
<proteinExistence type="predicted"/>
<dbReference type="EMBL" id="BAABGA010000015">
    <property type="protein sequence ID" value="GAA4448010.1"/>
    <property type="molecule type" value="Genomic_DNA"/>
</dbReference>
<dbReference type="Proteomes" id="UP001500840">
    <property type="component" value="Unassembled WGS sequence"/>
</dbReference>
<accession>A0ABP8MFD6</accession>
<keyword evidence="2" id="KW-1185">Reference proteome</keyword>
<comment type="caution">
    <text evidence="1">The sequence shown here is derived from an EMBL/GenBank/DDBJ whole genome shotgun (WGS) entry which is preliminary data.</text>
</comment>
<sequence length="50" mass="5348">MGAAIEMGSASNVRMISLSFEIVADMYTRRLASVNVGNISTKGTIDEIVK</sequence>
<reference evidence="2" key="1">
    <citation type="journal article" date="2019" name="Int. J. Syst. Evol. Microbiol.">
        <title>The Global Catalogue of Microorganisms (GCM) 10K type strain sequencing project: providing services to taxonomists for standard genome sequencing and annotation.</title>
        <authorList>
            <consortium name="The Broad Institute Genomics Platform"/>
            <consortium name="The Broad Institute Genome Sequencing Center for Infectious Disease"/>
            <person name="Wu L."/>
            <person name="Ma J."/>
        </authorList>
    </citation>
    <scope>NUCLEOTIDE SEQUENCE [LARGE SCALE GENOMIC DNA]</scope>
    <source>
        <strain evidence="2">JCM 17759</strain>
    </source>
</reference>
<protein>
    <submittedName>
        <fullName evidence="1">Uncharacterized protein</fullName>
    </submittedName>
</protein>